<dbReference type="InterPro" id="IPR002346">
    <property type="entry name" value="Mopterin_DH_FAD-bd"/>
</dbReference>
<dbReference type="PANTHER" id="PTHR42659">
    <property type="entry name" value="XANTHINE DEHYDROGENASE SUBUNIT C-RELATED"/>
    <property type="match status" value="1"/>
</dbReference>
<reference evidence="5" key="1">
    <citation type="submission" date="2018-05" db="EMBL/GenBank/DDBJ databases">
        <authorList>
            <person name="Lanie J.A."/>
            <person name="Ng W.-L."/>
            <person name="Kazmierczak K.M."/>
            <person name="Andrzejewski T.M."/>
            <person name="Davidsen T.M."/>
            <person name="Wayne K.J."/>
            <person name="Tettelin H."/>
            <person name="Glass J.I."/>
            <person name="Rusch D."/>
            <person name="Podicherti R."/>
            <person name="Tsui H.-C.T."/>
            <person name="Winkler M.E."/>
        </authorList>
    </citation>
    <scope>NUCLEOTIDE SEQUENCE</scope>
</reference>
<dbReference type="AlphaFoldDB" id="A0A381V2K3"/>
<proteinExistence type="predicted"/>
<evidence type="ECO:0000259" key="4">
    <source>
        <dbReference type="PROSITE" id="PS51387"/>
    </source>
</evidence>
<dbReference type="InterPro" id="IPR016169">
    <property type="entry name" value="FAD-bd_PCMH_sub2"/>
</dbReference>
<dbReference type="InterPro" id="IPR005107">
    <property type="entry name" value="CO_DH_flav_C"/>
</dbReference>
<evidence type="ECO:0000256" key="2">
    <source>
        <dbReference type="ARBA" id="ARBA00022827"/>
    </source>
</evidence>
<sequence length="279" mass="29542">MARQAQEPDLVPICGGTDLMVDINFDRSRPRGLLDLSSLPELNDWSLVDDGRILRLGAAVPYTRIIEELHDHCPALAMAARTVGSPQIRNRGTVAGNLATASPAGDAHPPLLATGARIEVASARGTRLVDIDDFFLGPKRSALAPDELIRAVLIPVVRGPQQFAKIGPRNAMVIATVSFAVALDVADGTVGTGVGSAGPTPFRAQEAEQFAAERLGGHWDASEPADPGVLREFGRLVAAAASPIDDVRGTADYRRHALSVLAARCLGWAWSERPLEQAA</sequence>
<dbReference type="InterPro" id="IPR051312">
    <property type="entry name" value="Diverse_Substr_Oxidored"/>
</dbReference>
<dbReference type="SUPFAM" id="SSF55447">
    <property type="entry name" value="CO dehydrogenase flavoprotein C-terminal domain-like"/>
    <property type="match status" value="1"/>
</dbReference>
<dbReference type="Pfam" id="PF03450">
    <property type="entry name" value="CO_deh_flav_C"/>
    <property type="match status" value="1"/>
</dbReference>
<evidence type="ECO:0000256" key="1">
    <source>
        <dbReference type="ARBA" id="ARBA00022630"/>
    </source>
</evidence>
<dbReference type="EMBL" id="UINC01007566">
    <property type="protein sequence ID" value="SVA34058.1"/>
    <property type="molecule type" value="Genomic_DNA"/>
</dbReference>
<keyword evidence="2" id="KW-0274">FAD</keyword>
<dbReference type="GO" id="GO:0071949">
    <property type="term" value="F:FAD binding"/>
    <property type="evidence" value="ECO:0007669"/>
    <property type="project" value="InterPro"/>
</dbReference>
<dbReference type="Pfam" id="PF00941">
    <property type="entry name" value="FAD_binding_5"/>
    <property type="match status" value="1"/>
</dbReference>
<dbReference type="SUPFAM" id="SSF56176">
    <property type="entry name" value="FAD-binding/transporter-associated domain-like"/>
    <property type="match status" value="1"/>
</dbReference>
<name>A0A381V2K3_9ZZZZ</name>
<accession>A0A381V2K3</accession>
<dbReference type="Gene3D" id="3.30.465.10">
    <property type="match status" value="1"/>
</dbReference>
<dbReference type="GO" id="GO:0016491">
    <property type="term" value="F:oxidoreductase activity"/>
    <property type="evidence" value="ECO:0007669"/>
    <property type="project" value="UniProtKB-KW"/>
</dbReference>
<dbReference type="InterPro" id="IPR036683">
    <property type="entry name" value="CO_DH_flav_C_dom_sf"/>
</dbReference>
<dbReference type="InterPro" id="IPR016166">
    <property type="entry name" value="FAD-bd_PCMH"/>
</dbReference>
<dbReference type="SMART" id="SM01092">
    <property type="entry name" value="CO_deh_flav_C"/>
    <property type="match status" value="1"/>
</dbReference>
<evidence type="ECO:0000256" key="3">
    <source>
        <dbReference type="ARBA" id="ARBA00023002"/>
    </source>
</evidence>
<keyword evidence="1" id="KW-0285">Flavoprotein</keyword>
<feature type="domain" description="FAD-binding PCMH-type" evidence="4">
    <location>
        <begin position="1"/>
        <end position="159"/>
    </location>
</feature>
<gene>
    <name evidence="5" type="ORF">METZ01_LOCUS86912</name>
</gene>
<protein>
    <recommendedName>
        <fullName evidence="4">FAD-binding PCMH-type domain-containing protein</fullName>
    </recommendedName>
</protein>
<keyword evidence="3" id="KW-0560">Oxidoreductase</keyword>
<dbReference type="PROSITE" id="PS51387">
    <property type="entry name" value="FAD_PCMH"/>
    <property type="match status" value="1"/>
</dbReference>
<organism evidence="5">
    <name type="scientific">marine metagenome</name>
    <dbReference type="NCBI Taxonomy" id="408172"/>
    <lineage>
        <taxon>unclassified sequences</taxon>
        <taxon>metagenomes</taxon>
        <taxon>ecological metagenomes</taxon>
    </lineage>
</organism>
<dbReference type="PANTHER" id="PTHR42659:SF2">
    <property type="entry name" value="XANTHINE DEHYDROGENASE SUBUNIT C-RELATED"/>
    <property type="match status" value="1"/>
</dbReference>
<dbReference type="Gene3D" id="3.30.390.50">
    <property type="entry name" value="CO dehydrogenase flavoprotein, C-terminal domain"/>
    <property type="match status" value="1"/>
</dbReference>
<evidence type="ECO:0000313" key="5">
    <source>
        <dbReference type="EMBL" id="SVA34058.1"/>
    </source>
</evidence>
<dbReference type="InterPro" id="IPR036318">
    <property type="entry name" value="FAD-bd_PCMH-like_sf"/>
</dbReference>